<protein>
    <recommendedName>
        <fullName evidence="1">Coilin tudor domain-containing protein</fullName>
    </recommendedName>
</protein>
<dbReference type="GO" id="GO:0030619">
    <property type="term" value="F:U1 snRNA binding"/>
    <property type="evidence" value="ECO:0007669"/>
    <property type="project" value="TreeGrafter"/>
</dbReference>
<dbReference type="RefSeq" id="XP_005851349.1">
    <property type="nucleotide sequence ID" value="XM_005851287.1"/>
</dbReference>
<proteinExistence type="predicted"/>
<evidence type="ECO:0000313" key="2">
    <source>
        <dbReference type="EMBL" id="EFN59247.1"/>
    </source>
</evidence>
<dbReference type="GeneID" id="17358691"/>
<dbReference type="InterPro" id="IPR056398">
    <property type="entry name" value="Tudor_Coilin"/>
</dbReference>
<evidence type="ECO:0000259" key="1">
    <source>
        <dbReference type="Pfam" id="PF23086"/>
    </source>
</evidence>
<dbReference type="EMBL" id="GL433836">
    <property type="protein sequence ID" value="EFN59247.1"/>
    <property type="molecule type" value="Genomic_DNA"/>
</dbReference>
<accession>E1Z3W7</accession>
<gene>
    <name evidence="2" type="ORF">CHLNCDRAFT_138244</name>
</gene>
<keyword evidence="3" id="KW-1185">Reference proteome</keyword>
<evidence type="ECO:0000313" key="3">
    <source>
        <dbReference type="Proteomes" id="UP000008141"/>
    </source>
</evidence>
<dbReference type="PANTHER" id="PTHR15197:SF0">
    <property type="entry name" value="COILIN"/>
    <property type="match status" value="1"/>
</dbReference>
<sequence length="102" mass="11134">MSEAAFGQLPLLDRAPHVGDVLAYRLLEIGADLQPSVSEVRFGRVIGADTATKAILLQPHPDAAVHPLTYRRAKALALRQAEAEAIDLGSEEEEEEGRYWLA</sequence>
<dbReference type="PANTHER" id="PTHR15197">
    <property type="entry name" value="COILIN P80"/>
    <property type="match status" value="1"/>
</dbReference>
<dbReference type="AlphaFoldDB" id="E1Z3W7"/>
<dbReference type="Pfam" id="PF23086">
    <property type="entry name" value="Tudor_Coilin"/>
    <property type="match status" value="1"/>
</dbReference>
<name>E1Z3W7_CHLVA</name>
<dbReference type="KEGG" id="cvr:CHLNCDRAFT_138244"/>
<organism evidence="3">
    <name type="scientific">Chlorella variabilis</name>
    <name type="common">Green alga</name>
    <dbReference type="NCBI Taxonomy" id="554065"/>
    <lineage>
        <taxon>Eukaryota</taxon>
        <taxon>Viridiplantae</taxon>
        <taxon>Chlorophyta</taxon>
        <taxon>core chlorophytes</taxon>
        <taxon>Trebouxiophyceae</taxon>
        <taxon>Chlorellales</taxon>
        <taxon>Chlorellaceae</taxon>
        <taxon>Chlorella clade</taxon>
        <taxon>Chlorella</taxon>
    </lineage>
</organism>
<reference evidence="2 3" key="1">
    <citation type="journal article" date="2010" name="Plant Cell">
        <title>The Chlorella variabilis NC64A genome reveals adaptation to photosymbiosis, coevolution with viruses, and cryptic sex.</title>
        <authorList>
            <person name="Blanc G."/>
            <person name="Duncan G."/>
            <person name="Agarkova I."/>
            <person name="Borodovsky M."/>
            <person name="Gurnon J."/>
            <person name="Kuo A."/>
            <person name="Lindquist E."/>
            <person name="Lucas S."/>
            <person name="Pangilinan J."/>
            <person name="Polle J."/>
            <person name="Salamov A."/>
            <person name="Terry A."/>
            <person name="Yamada T."/>
            <person name="Dunigan D.D."/>
            <person name="Grigoriev I.V."/>
            <person name="Claverie J.M."/>
            <person name="Van Etten J.L."/>
        </authorList>
    </citation>
    <scope>NUCLEOTIDE SEQUENCE [LARGE SCALE GENOMIC DNA]</scope>
    <source>
        <strain evidence="2 3">NC64A</strain>
    </source>
</reference>
<dbReference type="OrthoDB" id="74813at2759"/>
<dbReference type="InterPro" id="IPR024822">
    <property type="entry name" value="Coilin"/>
</dbReference>
<dbReference type="GO" id="GO:0015030">
    <property type="term" value="C:Cajal body"/>
    <property type="evidence" value="ECO:0007669"/>
    <property type="project" value="TreeGrafter"/>
</dbReference>
<dbReference type="GO" id="GO:0000387">
    <property type="term" value="P:spliceosomal snRNP assembly"/>
    <property type="evidence" value="ECO:0007669"/>
    <property type="project" value="TreeGrafter"/>
</dbReference>
<dbReference type="GO" id="GO:0030620">
    <property type="term" value="F:U2 snRNA binding"/>
    <property type="evidence" value="ECO:0007669"/>
    <property type="project" value="TreeGrafter"/>
</dbReference>
<dbReference type="Proteomes" id="UP000008141">
    <property type="component" value="Unassembled WGS sequence"/>
</dbReference>
<dbReference type="STRING" id="554065.E1Z3W7"/>
<feature type="domain" description="Coilin tudor" evidence="1">
    <location>
        <begin position="4"/>
        <end position="69"/>
    </location>
</feature>
<dbReference type="InParanoid" id="E1Z3W7"/>